<dbReference type="Proteomes" id="UP001595797">
    <property type="component" value="Unassembled WGS sequence"/>
</dbReference>
<proteinExistence type="inferred from homology"/>
<protein>
    <submittedName>
        <fullName evidence="7">Enoyl-CoA hydratase/isomerase family protein</fullName>
    </submittedName>
</protein>
<dbReference type="Gene3D" id="3.90.226.10">
    <property type="entry name" value="2-enoyl-CoA Hydratase, Chain A, domain 1"/>
    <property type="match status" value="1"/>
</dbReference>
<evidence type="ECO:0000256" key="3">
    <source>
        <dbReference type="ARBA" id="ARBA00023709"/>
    </source>
</evidence>
<dbReference type="EMBL" id="JBHSIW010000017">
    <property type="protein sequence ID" value="MFC4904438.1"/>
    <property type="molecule type" value="Genomic_DNA"/>
</dbReference>
<gene>
    <name evidence="7" type="ORF">ACFPCS_12750</name>
</gene>
<evidence type="ECO:0000313" key="8">
    <source>
        <dbReference type="Proteomes" id="UP001595797"/>
    </source>
</evidence>
<evidence type="ECO:0000256" key="5">
    <source>
        <dbReference type="RuleBase" id="RU003707"/>
    </source>
</evidence>
<reference evidence="8" key="1">
    <citation type="journal article" date="2019" name="Int. J. Syst. Evol. Microbiol.">
        <title>The Global Catalogue of Microorganisms (GCM) 10K type strain sequencing project: providing services to taxonomists for standard genome sequencing and annotation.</title>
        <authorList>
            <consortium name="The Broad Institute Genomics Platform"/>
            <consortium name="The Broad Institute Genome Sequencing Center for Infectious Disease"/>
            <person name="Wu L."/>
            <person name="Ma J."/>
        </authorList>
    </citation>
    <scope>NUCLEOTIDE SEQUENCE [LARGE SCALE GENOMIC DNA]</scope>
    <source>
        <strain evidence="8">CGMCC 4.6946</strain>
    </source>
</reference>
<evidence type="ECO:0000256" key="1">
    <source>
        <dbReference type="ARBA" id="ARBA00005254"/>
    </source>
</evidence>
<evidence type="ECO:0000256" key="4">
    <source>
        <dbReference type="ARBA" id="ARBA00023717"/>
    </source>
</evidence>
<feature type="compositionally biased region" description="Low complexity" evidence="6">
    <location>
        <begin position="1"/>
        <end position="49"/>
    </location>
</feature>
<comment type="catalytic activity">
    <reaction evidence="3">
        <text>a (3S)-3-hydroxyacyl-CoA = a (2E)-enoyl-CoA + H2O</text>
        <dbReference type="Rhea" id="RHEA:16105"/>
        <dbReference type="ChEBI" id="CHEBI:15377"/>
        <dbReference type="ChEBI" id="CHEBI:57318"/>
        <dbReference type="ChEBI" id="CHEBI:58856"/>
        <dbReference type="EC" id="4.2.1.17"/>
    </reaction>
</comment>
<dbReference type="InterPro" id="IPR018376">
    <property type="entry name" value="Enoyl-CoA_hyd/isom_CS"/>
</dbReference>
<evidence type="ECO:0000313" key="7">
    <source>
        <dbReference type="EMBL" id="MFC4904438.1"/>
    </source>
</evidence>
<dbReference type="Pfam" id="PF00378">
    <property type="entry name" value="ECH_1"/>
    <property type="match status" value="1"/>
</dbReference>
<organism evidence="7 8">
    <name type="scientific">Kocuria oceani</name>
    <dbReference type="NCBI Taxonomy" id="988827"/>
    <lineage>
        <taxon>Bacteria</taxon>
        <taxon>Bacillati</taxon>
        <taxon>Actinomycetota</taxon>
        <taxon>Actinomycetes</taxon>
        <taxon>Micrococcales</taxon>
        <taxon>Micrococcaceae</taxon>
        <taxon>Kocuria</taxon>
    </lineage>
</organism>
<keyword evidence="2" id="KW-0456">Lyase</keyword>
<dbReference type="SUPFAM" id="SSF52096">
    <property type="entry name" value="ClpP/crotonase"/>
    <property type="match status" value="1"/>
</dbReference>
<dbReference type="Gene3D" id="1.10.12.10">
    <property type="entry name" value="Lyase 2-enoyl-coa Hydratase, Chain A, domain 2"/>
    <property type="match status" value="1"/>
</dbReference>
<evidence type="ECO:0000256" key="2">
    <source>
        <dbReference type="ARBA" id="ARBA00023239"/>
    </source>
</evidence>
<dbReference type="InterPro" id="IPR001753">
    <property type="entry name" value="Enoyl-CoA_hydra/iso"/>
</dbReference>
<dbReference type="PROSITE" id="PS00166">
    <property type="entry name" value="ENOYL_COA_HYDRATASE"/>
    <property type="match status" value="1"/>
</dbReference>
<keyword evidence="8" id="KW-1185">Reference proteome</keyword>
<sequence>MSETTTDTTTGTAADTTTGTDAGTTTGADPAADTTTGTGADTSTGTDAGIETGTGTVVVELRGRVAVVTVTRPEVRNALNVGVLDGIEAALDACERRADVDAVVFTGAGEKSFVAGADISQLVGYTLQDGLRARMQRLWDRIQDLELPTIAAVNGVALGGGNELAMSCDIRIAADRARFGLPEAGLGILPGAGGTQRLSRLVGLGRAQEMILTGRIIDAEEALRIGLVTSVVPPEELLDAALGTAGTILAKGPLAVRLAKLVVRGGAETDQRTGLLLERLAQSLLYAADEKAEGASAFLEKRPARFRDA</sequence>
<dbReference type="RefSeq" id="WP_277551586.1">
    <property type="nucleotide sequence ID" value="NZ_JARAMH010000011.1"/>
</dbReference>
<accession>A0ABV9TLV6</accession>
<dbReference type="InterPro" id="IPR029045">
    <property type="entry name" value="ClpP/crotonase-like_dom_sf"/>
</dbReference>
<dbReference type="PANTHER" id="PTHR11941:SF54">
    <property type="entry name" value="ENOYL-COA HYDRATASE, MITOCHONDRIAL"/>
    <property type="match status" value="1"/>
</dbReference>
<comment type="caution">
    <text evidence="7">The sequence shown here is derived from an EMBL/GenBank/DDBJ whole genome shotgun (WGS) entry which is preliminary data.</text>
</comment>
<dbReference type="PANTHER" id="PTHR11941">
    <property type="entry name" value="ENOYL-COA HYDRATASE-RELATED"/>
    <property type="match status" value="1"/>
</dbReference>
<evidence type="ECO:0000256" key="6">
    <source>
        <dbReference type="SAM" id="MobiDB-lite"/>
    </source>
</evidence>
<dbReference type="InterPro" id="IPR014748">
    <property type="entry name" value="Enoyl-CoA_hydra_C"/>
</dbReference>
<comment type="similarity">
    <text evidence="1 5">Belongs to the enoyl-CoA hydratase/isomerase family.</text>
</comment>
<feature type="region of interest" description="Disordered" evidence="6">
    <location>
        <begin position="1"/>
        <end position="51"/>
    </location>
</feature>
<dbReference type="CDD" id="cd06558">
    <property type="entry name" value="crotonase-like"/>
    <property type="match status" value="1"/>
</dbReference>
<name>A0ABV9TLV6_9MICC</name>
<comment type="catalytic activity">
    <reaction evidence="4">
        <text>a 4-saturated-(3S)-3-hydroxyacyl-CoA = a (3E)-enoyl-CoA + H2O</text>
        <dbReference type="Rhea" id="RHEA:20724"/>
        <dbReference type="ChEBI" id="CHEBI:15377"/>
        <dbReference type="ChEBI" id="CHEBI:58521"/>
        <dbReference type="ChEBI" id="CHEBI:137480"/>
        <dbReference type="EC" id="4.2.1.17"/>
    </reaction>
</comment>